<dbReference type="Pfam" id="PF20237">
    <property type="entry name" value="DUF6594"/>
    <property type="match status" value="1"/>
</dbReference>
<feature type="domain" description="DUF6594" evidence="4">
    <location>
        <begin position="172"/>
        <end position="447"/>
    </location>
</feature>
<evidence type="ECO:0000256" key="2">
    <source>
        <dbReference type="SAM" id="MobiDB-lite"/>
    </source>
</evidence>
<reference evidence="6" key="1">
    <citation type="submission" date="2018-05" db="EMBL/GenBank/DDBJ databases">
        <title>Draft genome sequence of Stemphylium lycopersici strain CIDEFI 213.</title>
        <authorList>
            <person name="Medina R."/>
            <person name="Franco M.E.E."/>
            <person name="Lucentini C.G."/>
            <person name="Saparrat M.C.N."/>
            <person name="Balatti P.A."/>
        </authorList>
    </citation>
    <scope>NUCLEOTIDE SEQUENCE [LARGE SCALE GENOMIC DNA]</scope>
    <source>
        <strain evidence="6">CIDEFI 213</strain>
    </source>
</reference>
<dbReference type="InterPro" id="IPR046529">
    <property type="entry name" value="DUF6594"/>
</dbReference>
<feature type="coiled-coil region" evidence="1">
    <location>
        <begin position="199"/>
        <end position="226"/>
    </location>
</feature>
<feature type="transmembrane region" description="Helical" evidence="3">
    <location>
        <begin position="435"/>
        <end position="453"/>
    </location>
</feature>
<organism evidence="5 6">
    <name type="scientific">Stemphylium lycopersici</name>
    <name type="common">Tomato gray leaf spot disease fungus</name>
    <name type="synonym">Thyrospora lycopersici</name>
    <dbReference type="NCBI Taxonomy" id="183478"/>
    <lineage>
        <taxon>Eukaryota</taxon>
        <taxon>Fungi</taxon>
        <taxon>Dikarya</taxon>
        <taxon>Ascomycota</taxon>
        <taxon>Pezizomycotina</taxon>
        <taxon>Dothideomycetes</taxon>
        <taxon>Pleosporomycetidae</taxon>
        <taxon>Pleosporales</taxon>
        <taxon>Pleosporineae</taxon>
        <taxon>Pleosporaceae</taxon>
        <taxon>Stemphylium</taxon>
    </lineage>
</organism>
<keyword evidence="3" id="KW-0472">Membrane</keyword>
<feature type="region of interest" description="Disordered" evidence="2">
    <location>
        <begin position="130"/>
        <end position="150"/>
    </location>
</feature>
<evidence type="ECO:0000256" key="3">
    <source>
        <dbReference type="SAM" id="Phobius"/>
    </source>
</evidence>
<dbReference type="PANTHER" id="PTHR34502">
    <property type="entry name" value="DUF6594 DOMAIN-CONTAINING PROTEIN-RELATED"/>
    <property type="match status" value="1"/>
</dbReference>
<keyword evidence="1" id="KW-0175">Coiled coil</keyword>
<proteinExistence type="predicted"/>
<evidence type="ECO:0000259" key="4">
    <source>
        <dbReference type="Pfam" id="PF20237"/>
    </source>
</evidence>
<dbReference type="AlphaFoldDB" id="A0A364NBG6"/>
<comment type="caution">
    <text evidence="5">The sequence shown here is derived from an EMBL/GenBank/DDBJ whole genome shotgun (WGS) entry which is preliminary data.</text>
</comment>
<evidence type="ECO:0000256" key="1">
    <source>
        <dbReference type="SAM" id="Coils"/>
    </source>
</evidence>
<protein>
    <recommendedName>
        <fullName evidence="4">DUF6594 domain-containing protein</fullName>
    </recommendedName>
</protein>
<feature type="region of interest" description="Disordered" evidence="2">
    <location>
        <begin position="1"/>
        <end position="52"/>
    </location>
</feature>
<feature type="transmembrane region" description="Helical" evidence="3">
    <location>
        <begin position="405"/>
        <end position="428"/>
    </location>
</feature>
<accession>A0A364NBG6</accession>
<dbReference type="Proteomes" id="UP000249619">
    <property type="component" value="Unassembled WGS sequence"/>
</dbReference>
<gene>
    <name evidence="5" type="ORF">DDE83_001882</name>
</gene>
<feature type="transmembrane region" description="Helical" evidence="3">
    <location>
        <begin position="373"/>
        <end position="393"/>
    </location>
</feature>
<keyword evidence="3" id="KW-0812">Transmembrane</keyword>
<dbReference type="OrthoDB" id="3533814at2759"/>
<evidence type="ECO:0000313" key="5">
    <source>
        <dbReference type="EMBL" id="RAR14659.1"/>
    </source>
</evidence>
<dbReference type="PANTHER" id="PTHR34502:SF3">
    <property type="entry name" value="DUF6594 DOMAIN-CONTAINING PROTEIN"/>
    <property type="match status" value="1"/>
</dbReference>
<dbReference type="STRING" id="183478.A0A364NBG6"/>
<name>A0A364NBG6_STELY</name>
<dbReference type="EMBL" id="QGDH01000019">
    <property type="protein sequence ID" value="RAR14659.1"/>
    <property type="molecule type" value="Genomic_DNA"/>
</dbReference>
<sequence length="468" mass="52511">MSAAAHENEGATESITRFAHDDASDITADRATPGPEWRQPTAHVGPNQNPPVALRNFVKFEWVRVSRSFGGTRETVEAEVKDSRADGGEWVYRLEDKNGKPVWIDNPTWIAESQLEKLAKKKSAMEKGQAGFVEGSDPPPPSGPISATTTSTTQTYLAPSKQSFFNDHAKGYPNLAAFLDSDEGFAVYRRFGYLQSRILLQKQDELRSLEEELKETEKSISDEDSDALCRRELHGPLASKHNEILEDIEKAYCSYAQILTAAQQMMSFKKPSDSERQSVWQFLQNRNQIVKEEAAWIKHQEDIVTLRTGREHAWLDEIIERFLKLCHCRLVEKIFCSDETRKKSEIEDGMPGRPPIGEDKCELYYTPSRIAKLANGILIILVLVLLVLPIYLLYHMVHDVGSHEAYLICIGMLLVFTLAFSTTLSLFTKAKRHEILASAAAYCAVLVVFLGNVDSPNISNGIGAFPSM</sequence>
<keyword evidence="6" id="KW-1185">Reference proteome</keyword>
<keyword evidence="3" id="KW-1133">Transmembrane helix</keyword>
<evidence type="ECO:0000313" key="6">
    <source>
        <dbReference type="Proteomes" id="UP000249619"/>
    </source>
</evidence>